<dbReference type="STRING" id="626523.GCWU000342_00661"/>
<dbReference type="HOGENOM" id="CLU_061789_1_0_9"/>
<dbReference type="GO" id="GO:0032259">
    <property type="term" value="P:methylation"/>
    <property type="evidence" value="ECO:0007669"/>
    <property type="project" value="UniProtKB-KW"/>
</dbReference>
<keyword evidence="7" id="KW-1185">Reference proteome</keyword>
<evidence type="ECO:0000256" key="3">
    <source>
        <dbReference type="ARBA" id="ARBA00022691"/>
    </source>
</evidence>
<protein>
    <submittedName>
        <fullName evidence="6">Methyltransferase domain protein</fullName>
    </submittedName>
</protein>
<feature type="region of interest" description="Disordered" evidence="4">
    <location>
        <begin position="183"/>
        <end position="253"/>
    </location>
</feature>
<dbReference type="PANTHER" id="PTHR43464">
    <property type="entry name" value="METHYLTRANSFERASE"/>
    <property type="match status" value="1"/>
</dbReference>
<dbReference type="Pfam" id="PF13649">
    <property type="entry name" value="Methyltransf_25"/>
    <property type="match status" value="1"/>
</dbReference>
<evidence type="ECO:0000313" key="7">
    <source>
        <dbReference type="Proteomes" id="UP000003494"/>
    </source>
</evidence>
<dbReference type="EMBL" id="ACIP02000001">
    <property type="protein sequence ID" value="EEP29305.1"/>
    <property type="molecule type" value="Genomic_DNA"/>
</dbReference>
<keyword evidence="2" id="KW-0808">Transferase</keyword>
<reference evidence="6" key="1">
    <citation type="submission" date="2009-04" db="EMBL/GenBank/DDBJ databases">
        <authorList>
            <person name="Weinstock G."/>
            <person name="Sodergren E."/>
            <person name="Clifton S."/>
            <person name="Fulton L."/>
            <person name="Fulton B."/>
            <person name="Courtney L."/>
            <person name="Fronick C."/>
            <person name="Harrison M."/>
            <person name="Strong C."/>
            <person name="Farmer C."/>
            <person name="Delahaunty K."/>
            <person name="Markovic C."/>
            <person name="Hall O."/>
            <person name="Minx P."/>
            <person name="Tomlinson C."/>
            <person name="Mitreva M."/>
            <person name="Nelson J."/>
            <person name="Hou S."/>
            <person name="Wollam A."/>
            <person name="Pepin K.H."/>
            <person name="Johnson M."/>
            <person name="Bhonagiri V."/>
            <person name="Nash W.E."/>
            <person name="Warren W."/>
            <person name="Chinwalla A."/>
            <person name="Mardis E.R."/>
            <person name="Wilson R.K."/>
        </authorList>
    </citation>
    <scope>NUCLEOTIDE SEQUENCE [LARGE SCALE GENOMIC DNA]</scope>
    <source>
        <strain evidence="6">DSM 14600</strain>
    </source>
</reference>
<evidence type="ECO:0000313" key="6">
    <source>
        <dbReference type="EMBL" id="EEP29305.1"/>
    </source>
</evidence>
<evidence type="ECO:0000259" key="5">
    <source>
        <dbReference type="Pfam" id="PF13649"/>
    </source>
</evidence>
<feature type="region of interest" description="Disordered" evidence="4">
    <location>
        <begin position="292"/>
        <end position="316"/>
    </location>
</feature>
<sequence>MDWHDQKLIAYYNKFPEEKRLDSRHGQVEYRLTRHFINQAISDMGAEGQSLRVLDIGAGTGRYAGPLAGEGHRVTAVELVRYNIGCMRQKWTGLDIRQGDARDLAGAGLGQECNGSFDLILMLGPMYHLIRDQDKAQALAEAARLLAPRGRLLVAYLMNEYSVLTYGFGQRHILELRAKGQAEKEKQTQTGRVQGEQTQAGRLQEEQAKEGQIQEKRMQTEGVQTEEQVQEESDKIGSFSRDHRSKGSLDASFALQPSPGDLYDYVRLEDIAAFDREANRLIRERWEKAGRDSQEESLTAGAGRSIRGGNAPGKRGAPQLIRERIFSPDGPANYMRRELNALSEEEFACFLDYQLAICERADLLGAGGHLVEVLRLSEK</sequence>
<comment type="caution">
    <text evidence="6">The sequence shown here is derived from an EMBL/GenBank/DDBJ whole genome shotgun (WGS) entry which is preliminary data.</text>
</comment>
<feature type="compositionally biased region" description="Basic and acidic residues" evidence="4">
    <location>
        <begin position="203"/>
        <end position="219"/>
    </location>
</feature>
<evidence type="ECO:0000256" key="4">
    <source>
        <dbReference type="SAM" id="MobiDB-lite"/>
    </source>
</evidence>
<accession>C4G9K8</accession>
<dbReference type="RefSeq" id="WP_006905693.1">
    <property type="nucleotide sequence ID" value="NZ_GG665866.1"/>
</dbReference>
<name>C4G9K8_9FIRM</name>
<dbReference type="Gene3D" id="3.40.50.150">
    <property type="entry name" value="Vaccinia Virus protein VP39"/>
    <property type="match status" value="1"/>
</dbReference>
<dbReference type="InterPro" id="IPR029063">
    <property type="entry name" value="SAM-dependent_MTases_sf"/>
</dbReference>
<gene>
    <name evidence="6" type="ORF">GCWU000342_00661</name>
</gene>
<feature type="domain" description="Methyltransferase" evidence="5">
    <location>
        <begin position="53"/>
        <end position="150"/>
    </location>
</feature>
<proteinExistence type="predicted"/>
<dbReference type="eggNOG" id="COG0500">
    <property type="taxonomic scope" value="Bacteria"/>
</dbReference>
<dbReference type="InterPro" id="IPR041698">
    <property type="entry name" value="Methyltransf_25"/>
</dbReference>
<evidence type="ECO:0000256" key="1">
    <source>
        <dbReference type="ARBA" id="ARBA00022603"/>
    </source>
</evidence>
<keyword evidence="1 6" id="KW-0489">Methyltransferase</keyword>
<feature type="compositionally biased region" description="Basic and acidic residues" evidence="4">
    <location>
        <begin position="232"/>
        <end position="247"/>
    </location>
</feature>
<dbReference type="AlphaFoldDB" id="C4G9K8"/>
<dbReference type="PANTHER" id="PTHR43464:SF19">
    <property type="entry name" value="UBIQUINONE BIOSYNTHESIS O-METHYLTRANSFERASE, MITOCHONDRIAL"/>
    <property type="match status" value="1"/>
</dbReference>
<dbReference type="CDD" id="cd02440">
    <property type="entry name" value="AdoMet_MTases"/>
    <property type="match status" value="1"/>
</dbReference>
<dbReference type="Proteomes" id="UP000003494">
    <property type="component" value="Unassembled WGS sequence"/>
</dbReference>
<dbReference type="GO" id="GO:0008168">
    <property type="term" value="F:methyltransferase activity"/>
    <property type="evidence" value="ECO:0007669"/>
    <property type="project" value="UniProtKB-KW"/>
</dbReference>
<dbReference type="SUPFAM" id="SSF53335">
    <property type="entry name" value="S-adenosyl-L-methionine-dependent methyltransferases"/>
    <property type="match status" value="1"/>
</dbReference>
<keyword evidence="3" id="KW-0949">S-adenosyl-L-methionine</keyword>
<organism evidence="6 7">
    <name type="scientific">Shuttleworthella satelles DSM 14600</name>
    <dbReference type="NCBI Taxonomy" id="626523"/>
    <lineage>
        <taxon>Bacteria</taxon>
        <taxon>Bacillati</taxon>
        <taxon>Bacillota</taxon>
        <taxon>Clostridia</taxon>
        <taxon>Lachnospirales</taxon>
        <taxon>Lachnospiraceae</taxon>
        <taxon>Shuttleworthella</taxon>
    </lineage>
</organism>
<feature type="compositionally biased region" description="Polar residues" evidence="4">
    <location>
        <begin position="188"/>
        <end position="201"/>
    </location>
</feature>
<evidence type="ECO:0000256" key="2">
    <source>
        <dbReference type="ARBA" id="ARBA00022679"/>
    </source>
</evidence>